<dbReference type="OrthoDB" id="5500342at2"/>
<reference evidence="2 3" key="1">
    <citation type="submission" date="2018-06" db="EMBL/GenBank/DDBJ databases">
        <title>Genomic Encyclopedia of Archaeal and Bacterial Type Strains, Phase II (KMG-II): from individual species to whole genera.</title>
        <authorList>
            <person name="Goeker M."/>
        </authorList>
    </citation>
    <scope>NUCLEOTIDE SEQUENCE [LARGE SCALE GENOMIC DNA]</scope>
    <source>
        <strain evidence="2 3">DSM 22009</strain>
    </source>
</reference>
<proteinExistence type="predicted"/>
<dbReference type="InterPro" id="IPR046149">
    <property type="entry name" value="DUF6151"/>
</dbReference>
<accession>A0A2W7N822</accession>
<evidence type="ECO:0000256" key="1">
    <source>
        <dbReference type="SAM" id="MobiDB-lite"/>
    </source>
</evidence>
<dbReference type="RefSeq" id="WP_111537095.1">
    <property type="nucleotide sequence ID" value="NZ_QKZL01000006.1"/>
</dbReference>
<evidence type="ECO:0008006" key="4">
    <source>
        <dbReference type="Google" id="ProtNLM"/>
    </source>
</evidence>
<evidence type="ECO:0000313" key="2">
    <source>
        <dbReference type="EMBL" id="PZX16565.1"/>
    </source>
</evidence>
<dbReference type="EMBL" id="QKZL01000006">
    <property type="protein sequence ID" value="PZX16565.1"/>
    <property type="molecule type" value="Genomic_DNA"/>
</dbReference>
<feature type="region of interest" description="Disordered" evidence="1">
    <location>
        <begin position="169"/>
        <end position="194"/>
    </location>
</feature>
<organism evidence="2 3">
    <name type="scientific">Palleronia aestuarii</name>
    <dbReference type="NCBI Taxonomy" id="568105"/>
    <lineage>
        <taxon>Bacteria</taxon>
        <taxon>Pseudomonadati</taxon>
        <taxon>Pseudomonadota</taxon>
        <taxon>Alphaproteobacteria</taxon>
        <taxon>Rhodobacterales</taxon>
        <taxon>Roseobacteraceae</taxon>
        <taxon>Palleronia</taxon>
    </lineage>
</organism>
<dbReference type="Proteomes" id="UP000248916">
    <property type="component" value="Unassembled WGS sequence"/>
</dbReference>
<name>A0A2W7N822_9RHOB</name>
<comment type="caution">
    <text evidence="2">The sequence shown here is derived from an EMBL/GenBank/DDBJ whole genome shotgun (WGS) entry which is preliminary data.</text>
</comment>
<dbReference type="AlphaFoldDB" id="A0A2W7N822"/>
<protein>
    <recommendedName>
        <fullName evidence="4">CENP-V/GFA domain-containing protein</fullName>
    </recommendedName>
</protein>
<gene>
    <name evidence="2" type="ORF">LX81_01936</name>
</gene>
<keyword evidence="3" id="KW-1185">Reference proteome</keyword>
<evidence type="ECO:0000313" key="3">
    <source>
        <dbReference type="Proteomes" id="UP000248916"/>
    </source>
</evidence>
<dbReference type="Gene3D" id="3.90.1590.10">
    <property type="entry name" value="glutathione-dependent formaldehyde- activating enzyme (gfa)"/>
    <property type="match status" value="1"/>
</dbReference>
<dbReference type="Pfam" id="PF19648">
    <property type="entry name" value="DUF6151"/>
    <property type="match status" value="1"/>
</dbReference>
<sequence length="194" mass="20757">MAESTDWTCTCGATSFTVRDVPASGAHIVCYCEDCRAFARLRGAEDALDEAGGTQLFQTAPEVVTLLRGAEHLRCLRLTPRGPLRWYADCCGAPVANTAPRRGIPFLSMMGAGFAGDRLGRPVARIFRQSATGRVPRPYGSLVAMVAGVGRRVLTSRLSGGWKSTPFFAEDGAPLSPPTEPAPEARRAAYSRLP</sequence>